<dbReference type="Proteomes" id="UP000233293">
    <property type="component" value="Unassembled WGS sequence"/>
</dbReference>
<keyword evidence="2" id="KW-1185">Reference proteome</keyword>
<evidence type="ECO:0000313" key="2">
    <source>
        <dbReference type="Proteomes" id="UP000233293"/>
    </source>
</evidence>
<dbReference type="Pfam" id="PF05494">
    <property type="entry name" value="MlaC"/>
    <property type="match status" value="1"/>
</dbReference>
<reference evidence="2" key="1">
    <citation type="submission" date="2017-12" db="EMBL/GenBank/DDBJ databases">
        <title>Draft genome sequence of Telmatospirillum siberiense 26-4b1T, an acidotolerant peatland alphaproteobacterium potentially involved in sulfur cycling.</title>
        <authorList>
            <person name="Hausmann B."/>
            <person name="Pjevac P."/>
            <person name="Schreck K."/>
            <person name="Herbold C.W."/>
            <person name="Daims H."/>
            <person name="Wagner M."/>
            <person name="Pester M."/>
            <person name="Loy A."/>
        </authorList>
    </citation>
    <scope>NUCLEOTIDE SEQUENCE [LARGE SCALE GENOMIC DNA]</scope>
    <source>
        <strain evidence="2">26-4b1</strain>
    </source>
</reference>
<dbReference type="Gene3D" id="3.10.450.710">
    <property type="entry name" value="Tgt2/MlaC"/>
    <property type="match status" value="1"/>
</dbReference>
<accession>A0A2N3PTH8</accession>
<name>A0A2N3PTH8_9PROT</name>
<dbReference type="PANTHER" id="PTHR36573:SF1">
    <property type="entry name" value="INTERMEMBRANE PHOSPHOLIPID TRANSPORT SYSTEM BINDING PROTEIN MLAC"/>
    <property type="match status" value="1"/>
</dbReference>
<dbReference type="EMBL" id="PIUM01000018">
    <property type="protein sequence ID" value="PKU23696.1"/>
    <property type="molecule type" value="Genomic_DNA"/>
</dbReference>
<comment type="caution">
    <text evidence="1">The sequence shown here is derived from an EMBL/GenBank/DDBJ whole genome shotgun (WGS) entry which is preliminary data.</text>
</comment>
<dbReference type="InterPro" id="IPR008869">
    <property type="entry name" value="MlaC/ttg2D"/>
</dbReference>
<dbReference type="PROSITE" id="PS51257">
    <property type="entry name" value="PROKAR_LIPOPROTEIN"/>
    <property type="match status" value="1"/>
</dbReference>
<dbReference type="AlphaFoldDB" id="A0A2N3PTH8"/>
<organism evidence="1 2">
    <name type="scientific">Telmatospirillum siberiense</name>
    <dbReference type="NCBI Taxonomy" id="382514"/>
    <lineage>
        <taxon>Bacteria</taxon>
        <taxon>Pseudomonadati</taxon>
        <taxon>Pseudomonadota</taxon>
        <taxon>Alphaproteobacteria</taxon>
        <taxon>Rhodospirillales</taxon>
        <taxon>Rhodospirillaceae</taxon>
        <taxon>Telmatospirillum</taxon>
    </lineage>
</organism>
<gene>
    <name evidence="1" type="ORF">CWS72_15635</name>
</gene>
<protein>
    <submittedName>
        <fullName evidence="1">Toluene transporter</fullName>
    </submittedName>
</protein>
<evidence type="ECO:0000313" key="1">
    <source>
        <dbReference type="EMBL" id="PKU23696.1"/>
    </source>
</evidence>
<dbReference type="PANTHER" id="PTHR36573">
    <property type="entry name" value="INTERMEMBRANE PHOSPHOLIPID TRANSPORT SYSTEM BINDING PROTEIN MLAC"/>
    <property type="match status" value="1"/>
</dbReference>
<sequence>MLTRRTVMTTIAFASCLMTSPGLIRCAWAQADERAVAFIKGTSDQLVAIANDEGSQQQKRHRLREVIDASVDVDDIAHFCLGRFWRIATPDQQADYLALFHDLLVTKIASHLGDYQGVRVIMGQARASGDTEIVITKVVRPENPVIQVEWVISIATGSPRIVDLLAEGTSLRLTQRADFASYLTHHQYNVQDLIDGMRHLVALNGS</sequence>
<proteinExistence type="predicted"/>
<dbReference type="InterPro" id="IPR042245">
    <property type="entry name" value="Tgt2/MlaC_sf"/>
</dbReference>